<dbReference type="AlphaFoldDB" id="A0AAD8PZ70"/>
<dbReference type="RefSeq" id="XP_060413753.1">
    <property type="nucleotide sequence ID" value="XM_060557883.1"/>
</dbReference>
<dbReference type="Proteomes" id="UP001230504">
    <property type="component" value="Unassembled WGS sequence"/>
</dbReference>
<comment type="caution">
    <text evidence="2">The sequence shown here is derived from an EMBL/GenBank/DDBJ whole genome shotgun (WGS) entry which is preliminary data.</text>
</comment>
<name>A0AAD8PZ70_9PEZI</name>
<reference evidence="2" key="1">
    <citation type="submission" date="2021-06" db="EMBL/GenBank/DDBJ databases">
        <title>Comparative genomics, transcriptomics and evolutionary studies reveal genomic signatures of adaptation to plant cell wall in hemibiotrophic fungi.</title>
        <authorList>
            <consortium name="DOE Joint Genome Institute"/>
            <person name="Baroncelli R."/>
            <person name="Diaz J.F."/>
            <person name="Benocci T."/>
            <person name="Peng M."/>
            <person name="Battaglia E."/>
            <person name="Haridas S."/>
            <person name="Andreopoulos W."/>
            <person name="Labutti K."/>
            <person name="Pangilinan J."/>
            <person name="Floch G.L."/>
            <person name="Makela M.R."/>
            <person name="Henrissat B."/>
            <person name="Grigoriev I.V."/>
            <person name="Crouch J.A."/>
            <person name="De Vries R.P."/>
            <person name="Sukno S.A."/>
            <person name="Thon M.R."/>
        </authorList>
    </citation>
    <scope>NUCLEOTIDE SEQUENCE</scope>
    <source>
        <strain evidence="2">CBS 125086</strain>
    </source>
</reference>
<feature type="region of interest" description="Disordered" evidence="1">
    <location>
        <begin position="177"/>
        <end position="200"/>
    </location>
</feature>
<feature type="compositionally biased region" description="Low complexity" evidence="1">
    <location>
        <begin position="23"/>
        <end position="36"/>
    </location>
</feature>
<evidence type="ECO:0000313" key="3">
    <source>
        <dbReference type="Proteomes" id="UP001230504"/>
    </source>
</evidence>
<dbReference type="EMBL" id="JAHLJV010000032">
    <property type="protein sequence ID" value="KAK1590259.1"/>
    <property type="molecule type" value="Genomic_DNA"/>
</dbReference>
<proteinExistence type="predicted"/>
<accession>A0AAD8PZ70</accession>
<evidence type="ECO:0000313" key="2">
    <source>
        <dbReference type="EMBL" id="KAK1590259.1"/>
    </source>
</evidence>
<gene>
    <name evidence="2" type="ORF">LY79DRAFT_554853</name>
</gene>
<dbReference type="GeneID" id="85442123"/>
<evidence type="ECO:0000256" key="1">
    <source>
        <dbReference type="SAM" id="MobiDB-lite"/>
    </source>
</evidence>
<protein>
    <submittedName>
        <fullName evidence="2">Uncharacterized protein</fullName>
    </submittedName>
</protein>
<organism evidence="2 3">
    <name type="scientific">Colletotrichum navitas</name>
    <dbReference type="NCBI Taxonomy" id="681940"/>
    <lineage>
        <taxon>Eukaryota</taxon>
        <taxon>Fungi</taxon>
        <taxon>Dikarya</taxon>
        <taxon>Ascomycota</taxon>
        <taxon>Pezizomycotina</taxon>
        <taxon>Sordariomycetes</taxon>
        <taxon>Hypocreomycetidae</taxon>
        <taxon>Glomerellales</taxon>
        <taxon>Glomerellaceae</taxon>
        <taxon>Colletotrichum</taxon>
        <taxon>Colletotrichum graminicola species complex</taxon>
    </lineage>
</organism>
<keyword evidence="3" id="KW-1185">Reference proteome</keyword>
<feature type="region of interest" description="Disordered" evidence="1">
    <location>
        <begin position="22"/>
        <end position="41"/>
    </location>
</feature>
<sequence length="233" mass="26275">MPTAKLTSRLWPGPEVLIDTATQDSQQHQSLQQVDQKAMPDDRARVLDNKSRERQGLHQFRGRHKDITEAQSRHCMAQSALVPGVHNRARSNCINVLSCSHPRPVTKTARSFSAERRFISSTISRSIPKGDLIAVWNLIAGVISSQSQRYYLEDGPEPPGKRIEDAARLVARSADEWGHTVEEEDPRSLRAPKTPDEKKKLVRQASRIRETALQIANCANDWGERLKRKQSSS</sequence>